<evidence type="ECO:0000256" key="5">
    <source>
        <dbReference type="ARBA" id="ARBA00022490"/>
    </source>
</evidence>
<proteinExistence type="inferred from homology"/>
<reference evidence="8 9" key="1">
    <citation type="journal article" date="2015" name="Mol. Plant Microbe Interact.">
        <title>Genome, transcriptome, and functional analyses of Penicillium expansum provide new insights into secondary metabolism and pathogenicity.</title>
        <authorList>
            <person name="Ballester A.R."/>
            <person name="Marcet-Houben M."/>
            <person name="Levin E."/>
            <person name="Sela N."/>
            <person name="Selma-Lazaro C."/>
            <person name="Carmona L."/>
            <person name="Wisniewski M."/>
            <person name="Droby S."/>
            <person name="Gonzalez-Candelas L."/>
            <person name="Gabaldon T."/>
        </authorList>
    </citation>
    <scope>NUCLEOTIDE SEQUENCE [LARGE SCALE GENOMIC DNA]</scope>
    <source>
        <strain evidence="8 9">PHI-1</strain>
    </source>
</reference>
<dbReference type="GO" id="GO:0043386">
    <property type="term" value="P:mycotoxin biosynthetic process"/>
    <property type="evidence" value="ECO:0007669"/>
    <property type="project" value="UniProtKB-ARBA"/>
</dbReference>
<dbReference type="PRINTS" id="PR00463">
    <property type="entry name" value="EP450I"/>
</dbReference>
<dbReference type="InterPro" id="IPR043047">
    <property type="entry name" value="Hri1_N_sf"/>
</dbReference>
<dbReference type="Gene3D" id="1.10.630.10">
    <property type="entry name" value="Cytochrome P450"/>
    <property type="match status" value="1"/>
</dbReference>
<dbReference type="InterPro" id="IPR038744">
    <property type="entry name" value="Hri1_N"/>
</dbReference>
<evidence type="ECO:0000256" key="4">
    <source>
        <dbReference type="ARBA" id="ARBA00017063"/>
    </source>
</evidence>
<dbReference type="InterPro" id="IPR001128">
    <property type="entry name" value="Cyt_P450"/>
</dbReference>
<comment type="caution">
    <text evidence="8">The sequence shown here is derived from an EMBL/GenBank/DDBJ whole genome shotgun (WGS) entry which is preliminary data.</text>
</comment>
<evidence type="ECO:0000256" key="1">
    <source>
        <dbReference type="ARBA" id="ARBA00004123"/>
    </source>
</evidence>
<dbReference type="PhylomeDB" id="A0A0A2L5Y2"/>
<dbReference type="Proteomes" id="UP000030104">
    <property type="component" value="Unassembled WGS sequence"/>
</dbReference>
<keyword evidence="6" id="KW-0539">Nucleus</keyword>
<dbReference type="HOGENOM" id="CLU_378599_0_0_1"/>
<comment type="subcellular location">
    <subcellularLocation>
        <location evidence="2">Cytoplasm</location>
    </subcellularLocation>
    <subcellularLocation>
        <location evidence="1">Nucleus</location>
    </subcellularLocation>
</comment>
<accession>A0A0A2L5Y2</accession>
<dbReference type="GO" id="GO:0016705">
    <property type="term" value="F:oxidoreductase activity, acting on paired donors, with incorporation or reduction of molecular oxygen"/>
    <property type="evidence" value="ECO:0007669"/>
    <property type="project" value="InterPro"/>
</dbReference>
<dbReference type="STRING" id="40296.A0A0A2L5Y2"/>
<organism evidence="8 9">
    <name type="scientific">Penicillium italicum</name>
    <name type="common">Blue mold</name>
    <dbReference type="NCBI Taxonomy" id="40296"/>
    <lineage>
        <taxon>Eukaryota</taxon>
        <taxon>Fungi</taxon>
        <taxon>Dikarya</taxon>
        <taxon>Ascomycota</taxon>
        <taxon>Pezizomycotina</taxon>
        <taxon>Eurotiomycetes</taxon>
        <taxon>Eurotiomycetidae</taxon>
        <taxon>Eurotiales</taxon>
        <taxon>Aspergillaceae</taxon>
        <taxon>Penicillium</taxon>
    </lineage>
</organism>
<dbReference type="Pfam" id="PF00067">
    <property type="entry name" value="p450"/>
    <property type="match status" value="1"/>
</dbReference>
<dbReference type="AlphaFoldDB" id="A0A0A2L5Y2"/>
<evidence type="ECO:0000256" key="6">
    <source>
        <dbReference type="ARBA" id="ARBA00023242"/>
    </source>
</evidence>
<sequence length="732" mass="82998">MLSLWAGAIVLCGYFVISGLLSPLSTIPGPWYTRFTSLWIKYQEFTANRRESIHRLHKIYGPVVRLSPNEVSFTSLDAIKEIYASGGSGYDKTEYYDLFRQFKIKTMFSILLKDEHSKRKRIFADRYAMTNIMKEKPMAVIHERATTFVSKCVEAGQKSVDVYSLLHCYALDCVTHFMFSPGGLRSLNVAEDFEIMHELTYHQSLQKNLLEYYLPSLAPYFPKFLHARSAPKANQYVVDMTSKTELDSHSLMEKLQRKESNLELMQAAAECKDHMAAGIDTTGDGLCFLMWELSQPLNLCFQDKLYKEFSAAPADAPLDSYVYLDAVIKEALRCAPPIPMSLPRYVPAGGREIDGYIVPGNTIVSCQPYSVHRINESVFPEPDRFNPDRWLVEERAVERNRLFFSFATGGRGCTGKNLALVEMKMLLREVYSRYRTTVASDMTASMKLDDQIISSRPKGQSYRNLTTTKSNNMASIKPDQSSCRFSKRISFRWLTTPAEETTDTIVMSVKDWYVDLRIETATGKIDWAIAGQRIVESQEPLRVTFSHELDSHNAFETIDCGTFVPLPNGDDLEMGSMPRHDLPGAPDKEYEEVWRELPFREGPEGPKKGLSWVLESDDGDLSSGEREVTVQKTFIGRIWGTYLALRQTQTHTRQKTSSGGLVVKKTGADVSARREEWESGWKEKYLVGEAASSLPSMVVGFDGEGEGSWRIPGEKVQVQGKTYIVRAFEEIQ</sequence>
<evidence type="ECO:0000256" key="3">
    <source>
        <dbReference type="ARBA" id="ARBA00005229"/>
    </source>
</evidence>
<evidence type="ECO:0000256" key="2">
    <source>
        <dbReference type="ARBA" id="ARBA00004496"/>
    </source>
</evidence>
<dbReference type="PANTHER" id="PTHR24305:SF164">
    <property type="entry name" value="P450, PUTATIVE (EUROFUNG)-RELATED"/>
    <property type="match status" value="1"/>
</dbReference>
<dbReference type="InterPro" id="IPR036396">
    <property type="entry name" value="Cyt_P450_sf"/>
</dbReference>
<keyword evidence="9" id="KW-1185">Reference proteome</keyword>
<dbReference type="PRINTS" id="PR00385">
    <property type="entry name" value="P450"/>
</dbReference>
<feature type="binding site" description="axial binding residue" evidence="7">
    <location>
        <position position="413"/>
    </location>
    <ligand>
        <name>heme</name>
        <dbReference type="ChEBI" id="CHEBI:30413"/>
    </ligand>
    <ligandPart>
        <name>Fe</name>
        <dbReference type="ChEBI" id="CHEBI:18248"/>
    </ligandPart>
</feature>
<gene>
    <name evidence="8" type="ORF">PITC_080800</name>
</gene>
<dbReference type="GO" id="GO:0005737">
    <property type="term" value="C:cytoplasm"/>
    <property type="evidence" value="ECO:0007669"/>
    <property type="project" value="UniProtKB-SubCell"/>
</dbReference>
<dbReference type="InterPro" id="IPR050121">
    <property type="entry name" value="Cytochrome_P450_monoxygenase"/>
</dbReference>
<dbReference type="Pfam" id="PF16815">
    <property type="entry name" value="HRI1"/>
    <property type="match status" value="1"/>
</dbReference>
<dbReference type="GO" id="GO:0020037">
    <property type="term" value="F:heme binding"/>
    <property type="evidence" value="ECO:0007669"/>
    <property type="project" value="InterPro"/>
</dbReference>
<dbReference type="GO" id="GO:0004497">
    <property type="term" value="F:monooxygenase activity"/>
    <property type="evidence" value="ECO:0007669"/>
    <property type="project" value="InterPro"/>
</dbReference>
<comment type="similarity">
    <text evidence="3">Belongs to the HRI1 family.</text>
</comment>
<dbReference type="EMBL" id="JQGA01000470">
    <property type="protein sequence ID" value="KGO75394.1"/>
    <property type="molecule type" value="Genomic_DNA"/>
</dbReference>
<keyword evidence="7" id="KW-0408">Iron</keyword>
<keyword evidence="7" id="KW-0479">Metal-binding</keyword>
<dbReference type="InterPro" id="IPR002401">
    <property type="entry name" value="Cyt_P450_E_grp-I"/>
</dbReference>
<evidence type="ECO:0000313" key="8">
    <source>
        <dbReference type="EMBL" id="KGO75394.1"/>
    </source>
</evidence>
<dbReference type="InterPro" id="IPR031818">
    <property type="entry name" value="Hri1"/>
</dbReference>
<dbReference type="CDD" id="cd11693">
    <property type="entry name" value="HRI1_C_like"/>
    <property type="match status" value="1"/>
</dbReference>
<dbReference type="GO" id="GO:0005634">
    <property type="term" value="C:nucleus"/>
    <property type="evidence" value="ECO:0007669"/>
    <property type="project" value="UniProtKB-SubCell"/>
</dbReference>
<name>A0A0A2L5Y2_PENIT</name>
<protein>
    <recommendedName>
        <fullName evidence="4">Protein HRI1</fullName>
    </recommendedName>
</protein>
<evidence type="ECO:0000313" key="9">
    <source>
        <dbReference type="Proteomes" id="UP000030104"/>
    </source>
</evidence>
<keyword evidence="5" id="KW-0963">Cytoplasm</keyword>
<evidence type="ECO:0000256" key="7">
    <source>
        <dbReference type="PIRSR" id="PIRSR602401-1"/>
    </source>
</evidence>
<dbReference type="SUPFAM" id="SSF48264">
    <property type="entry name" value="Cytochrome P450"/>
    <property type="match status" value="1"/>
</dbReference>
<dbReference type="CDD" id="cd11059">
    <property type="entry name" value="CYP_fungal"/>
    <property type="match status" value="1"/>
</dbReference>
<dbReference type="PANTHER" id="PTHR24305">
    <property type="entry name" value="CYTOCHROME P450"/>
    <property type="match status" value="1"/>
</dbReference>
<comment type="cofactor">
    <cofactor evidence="7">
        <name>heme</name>
        <dbReference type="ChEBI" id="CHEBI:30413"/>
    </cofactor>
</comment>
<dbReference type="OrthoDB" id="1470350at2759"/>
<dbReference type="Gene3D" id="2.40.128.320">
    <property type="entry name" value="Protein HRI1, N-terminal domain"/>
    <property type="match status" value="1"/>
</dbReference>
<dbReference type="GO" id="GO:0005506">
    <property type="term" value="F:iron ion binding"/>
    <property type="evidence" value="ECO:0007669"/>
    <property type="project" value="InterPro"/>
</dbReference>
<keyword evidence="7" id="KW-0349">Heme</keyword>
<dbReference type="CDD" id="cd11692">
    <property type="entry name" value="HRI1_N_like"/>
    <property type="match status" value="1"/>
</dbReference>